<dbReference type="InterPro" id="IPR036457">
    <property type="entry name" value="PPM-type-like_dom_sf"/>
</dbReference>
<name>A0A7R9I3U9_9NEOP</name>
<accession>A0A7R9I3U9</accession>
<dbReference type="AlphaFoldDB" id="A0A7R9I3U9"/>
<evidence type="ECO:0000256" key="3">
    <source>
        <dbReference type="ARBA" id="ARBA00022912"/>
    </source>
</evidence>
<dbReference type="Pfam" id="PF00481">
    <property type="entry name" value="PP2C"/>
    <property type="match status" value="1"/>
</dbReference>
<sequence length="351" mass="40242">MDRSAKVAREIQSSLACYRELYRERKNAAHQPSLDQFIKKRLFKRARAYHPRAIKRARAYRSRVSKRSRAYCPGAFKRARAYFPRTFNRAMAYRSRAFKRTRAYHPRAKKAIAHVQGPSREHCPSSLITPLTKIVLEEVKTACKKQPAKCGFQKLSNSYQPLKLMQVVTRKVNEVCLRYIDDGQVSTLPPPKLECPISACAVKNTRRRMEDRHVIIEDFHTLFNIQDDSPASYYAVFDGHAGTYAAVYSVCHLHQFLAESPFYPTDPVQAFKEAFLKTNFHFLEKSNIENLSSGTTALCALLRPQERKLYVAWLGDSQALLVRQEEAIQLVMSVTGLRKWEAVFGFGELGG</sequence>
<dbReference type="SMART" id="SM00332">
    <property type="entry name" value="PP2Cc"/>
    <property type="match status" value="1"/>
</dbReference>
<dbReference type="PROSITE" id="PS01032">
    <property type="entry name" value="PPM_1"/>
    <property type="match status" value="1"/>
</dbReference>
<dbReference type="SUPFAM" id="SSF81606">
    <property type="entry name" value="PP2C-like"/>
    <property type="match status" value="1"/>
</dbReference>
<dbReference type="InterPro" id="IPR001932">
    <property type="entry name" value="PPM-type_phosphatase-like_dom"/>
</dbReference>
<keyword evidence="2 4" id="KW-0378">Hydrolase</keyword>
<dbReference type="GO" id="GO:0046872">
    <property type="term" value="F:metal ion binding"/>
    <property type="evidence" value="ECO:0007669"/>
    <property type="project" value="UniProtKB-KW"/>
</dbReference>
<dbReference type="Gene3D" id="3.60.40.10">
    <property type="entry name" value="PPM-type phosphatase domain"/>
    <property type="match status" value="1"/>
</dbReference>
<dbReference type="PROSITE" id="PS51746">
    <property type="entry name" value="PPM_2"/>
    <property type="match status" value="1"/>
</dbReference>
<dbReference type="InterPro" id="IPR000222">
    <property type="entry name" value="PP2C_BS"/>
</dbReference>
<evidence type="ECO:0000313" key="6">
    <source>
        <dbReference type="EMBL" id="CAD7446481.1"/>
    </source>
</evidence>
<evidence type="ECO:0000256" key="1">
    <source>
        <dbReference type="ARBA" id="ARBA00022723"/>
    </source>
</evidence>
<gene>
    <name evidence="6" type="ORF">TBIB3V08_LOCUS8811</name>
</gene>
<dbReference type="PANTHER" id="PTHR13832:SF818">
    <property type="entry name" value="SD03870P"/>
    <property type="match status" value="1"/>
</dbReference>
<dbReference type="InterPro" id="IPR015655">
    <property type="entry name" value="PP2C"/>
</dbReference>
<reference evidence="6" key="1">
    <citation type="submission" date="2020-11" db="EMBL/GenBank/DDBJ databases">
        <authorList>
            <person name="Tran Van P."/>
        </authorList>
    </citation>
    <scope>NUCLEOTIDE SEQUENCE</scope>
</reference>
<evidence type="ECO:0000256" key="2">
    <source>
        <dbReference type="ARBA" id="ARBA00022801"/>
    </source>
</evidence>
<dbReference type="EMBL" id="OD568049">
    <property type="protein sequence ID" value="CAD7446481.1"/>
    <property type="molecule type" value="Genomic_DNA"/>
</dbReference>
<comment type="similarity">
    <text evidence="4">Belongs to the PP2C family.</text>
</comment>
<dbReference type="PANTHER" id="PTHR13832">
    <property type="entry name" value="PROTEIN PHOSPHATASE 2C"/>
    <property type="match status" value="1"/>
</dbReference>
<dbReference type="GO" id="GO:0004722">
    <property type="term" value="F:protein serine/threonine phosphatase activity"/>
    <property type="evidence" value="ECO:0007669"/>
    <property type="project" value="InterPro"/>
</dbReference>
<dbReference type="CDD" id="cd00143">
    <property type="entry name" value="PP2Cc"/>
    <property type="match status" value="1"/>
</dbReference>
<feature type="domain" description="PPM-type phosphatase" evidence="5">
    <location>
        <begin position="196"/>
        <end position="351"/>
    </location>
</feature>
<organism evidence="6">
    <name type="scientific">Timema bartmani</name>
    <dbReference type="NCBI Taxonomy" id="61472"/>
    <lineage>
        <taxon>Eukaryota</taxon>
        <taxon>Metazoa</taxon>
        <taxon>Ecdysozoa</taxon>
        <taxon>Arthropoda</taxon>
        <taxon>Hexapoda</taxon>
        <taxon>Insecta</taxon>
        <taxon>Pterygota</taxon>
        <taxon>Neoptera</taxon>
        <taxon>Polyneoptera</taxon>
        <taxon>Phasmatodea</taxon>
        <taxon>Timematodea</taxon>
        <taxon>Timematoidea</taxon>
        <taxon>Timematidae</taxon>
        <taxon>Timema</taxon>
    </lineage>
</organism>
<protein>
    <recommendedName>
        <fullName evidence="5">PPM-type phosphatase domain-containing protein</fullName>
    </recommendedName>
</protein>
<proteinExistence type="inferred from homology"/>
<evidence type="ECO:0000259" key="5">
    <source>
        <dbReference type="PROSITE" id="PS51746"/>
    </source>
</evidence>
<keyword evidence="1" id="KW-0479">Metal-binding</keyword>
<evidence type="ECO:0000256" key="4">
    <source>
        <dbReference type="RuleBase" id="RU003465"/>
    </source>
</evidence>
<keyword evidence="3 4" id="KW-0904">Protein phosphatase</keyword>